<evidence type="ECO:0000259" key="2">
    <source>
        <dbReference type="Pfam" id="PF13556"/>
    </source>
</evidence>
<dbReference type="RefSeq" id="WP_111146377.1">
    <property type="nucleotide sequence ID" value="NZ_QKRB01000042.1"/>
</dbReference>
<dbReference type="PANTHER" id="PTHR33744">
    <property type="entry name" value="CARBOHYDRATE DIACID REGULATOR"/>
    <property type="match status" value="1"/>
</dbReference>
<reference evidence="3 4" key="1">
    <citation type="submission" date="2018-06" db="EMBL/GenBank/DDBJ databases">
        <title>Paenibacillus imtechensis sp. nov.</title>
        <authorList>
            <person name="Pinnaka A.K."/>
            <person name="Singh H."/>
            <person name="Kaur M."/>
        </authorList>
    </citation>
    <scope>NUCLEOTIDE SEQUENCE [LARGE SCALE GENOMIC DNA]</scope>
    <source>
        <strain evidence="3 4">SMB1</strain>
    </source>
</reference>
<dbReference type="AlphaFoldDB" id="A0A2W1LBH9"/>
<protein>
    <submittedName>
        <fullName evidence="3">PucR family transcriptional regulator</fullName>
    </submittedName>
</protein>
<dbReference type="EMBL" id="QKRB01000042">
    <property type="protein sequence ID" value="PZD96089.1"/>
    <property type="molecule type" value="Genomic_DNA"/>
</dbReference>
<dbReference type="Proteomes" id="UP000249522">
    <property type="component" value="Unassembled WGS sequence"/>
</dbReference>
<evidence type="ECO:0000313" key="4">
    <source>
        <dbReference type="Proteomes" id="UP000249522"/>
    </source>
</evidence>
<dbReference type="InterPro" id="IPR012914">
    <property type="entry name" value="PucR_dom"/>
</dbReference>
<accession>A0A2W1LBH9</accession>
<dbReference type="Pfam" id="PF07905">
    <property type="entry name" value="PucR"/>
    <property type="match status" value="1"/>
</dbReference>
<feature type="domain" description="PucR C-terminal helix-turn-helix" evidence="2">
    <location>
        <begin position="463"/>
        <end position="518"/>
    </location>
</feature>
<dbReference type="InterPro" id="IPR042070">
    <property type="entry name" value="PucR_C-HTH_sf"/>
</dbReference>
<evidence type="ECO:0000313" key="3">
    <source>
        <dbReference type="EMBL" id="PZD96089.1"/>
    </source>
</evidence>
<comment type="caution">
    <text evidence="3">The sequence shown here is derived from an EMBL/GenBank/DDBJ whole genome shotgun (WGS) entry which is preliminary data.</text>
</comment>
<dbReference type="PANTHER" id="PTHR33744:SF15">
    <property type="entry name" value="CARBOHYDRATE DIACID REGULATOR"/>
    <property type="match status" value="1"/>
</dbReference>
<gene>
    <name evidence="3" type="ORF">DNH61_09240</name>
</gene>
<keyword evidence="4" id="KW-1185">Reference proteome</keyword>
<organism evidence="3 4">
    <name type="scientific">Paenibacillus sambharensis</name>
    <dbReference type="NCBI Taxonomy" id="1803190"/>
    <lineage>
        <taxon>Bacteria</taxon>
        <taxon>Bacillati</taxon>
        <taxon>Bacillota</taxon>
        <taxon>Bacilli</taxon>
        <taxon>Bacillales</taxon>
        <taxon>Paenibacillaceae</taxon>
        <taxon>Paenibacillus</taxon>
    </lineage>
</organism>
<dbReference type="InterPro" id="IPR025736">
    <property type="entry name" value="PucR_C-HTH_dom"/>
</dbReference>
<sequence>MNMTVEQAMNVYPLSEGKLIAGSAGKHRIVKAVNVMDAPDITDWVKEGEMLFTTAYLIKDRPSEAAKLLSKLDQCGSAALGIKLGRFWDSVPAELIAIADDLGFPLIELPYQFTFSDQMNGLFREELKRSTDALQLLLDKQVRLMRFALHFDHIRDLFEAVEEVVGDKMAVIGSRGQMLYNTSGLSDEELLDKRPWSLSHQWMKHGAWQAFRVPLMRQSQCSGFVMFFNSGPFHMTIEESLYMQAAELIAFHMNVNYEDYFEMSVQRDFGLLVKRCIKNGLPVETLQEYADRWELDIFAQPYRCVLSGFGRDENPVERAGRLEDLKLDLLSHTRVQHLKGLHIVLEEGVLSLFPDPGTAGGERIGEALEACFDGMKRGKGADLRSVISGRRKTAAGLLEAYDECLECRRLSVDWGIAGRIVKYDTMDLGYVFESVPFERMQMFCQRWLGGLLGKDPDYAQEMLRTLETYLECDGQLNETAKKLYIHRNTATYRIEKLGELLDVDFKKVNDLLRLKIAFMFRRILARERLAAGGCTR</sequence>
<proteinExistence type="predicted"/>
<dbReference type="OrthoDB" id="142218at2"/>
<evidence type="ECO:0000259" key="1">
    <source>
        <dbReference type="Pfam" id="PF07905"/>
    </source>
</evidence>
<dbReference type="Pfam" id="PF13556">
    <property type="entry name" value="HTH_30"/>
    <property type="match status" value="1"/>
</dbReference>
<feature type="domain" description="Purine catabolism PurC-like" evidence="1">
    <location>
        <begin position="14"/>
        <end position="119"/>
    </location>
</feature>
<name>A0A2W1LBH9_9BACL</name>
<dbReference type="InterPro" id="IPR051448">
    <property type="entry name" value="CdaR-like_regulators"/>
</dbReference>
<dbReference type="Gene3D" id="1.10.10.2840">
    <property type="entry name" value="PucR C-terminal helix-turn-helix domain"/>
    <property type="match status" value="1"/>
</dbReference>